<feature type="compositionally biased region" description="Basic and acidic residues" evidence="3">
    <location>
        <begin position="216"/>
        <end position="225"/>
    </location>
</feature>
<dbReference type="OrthoDB" id="3366823at2759"/>
<dbReference type="PANTHER" id="PTHR12765">
    <property type="entry name" value="RED PROTEIN IK FACTOR CYTOKINE IK"/>
    <property type="match status" value="1"/>
</dbReference>
<feature type="compositionally biased region" description="Basic and acidic residues" evidence="3">
    <location>
        <begin position="419"/>
        <end position="444"/>
    </location>
</feature>
<accession>A0A0F2MBY2</accession>
<feature type="compositionally biased region" description="Basic and acidic residues" evidence="3">
    <location>
        <begin position="651"/>
        <end position="663"/>
    </location>
</feature>
<feature type="region of interest" description="Disordered" evidence="3">
    <location>
        <begin position="96"/>
        <end position="123"/>
    </location>
</feature>
<dbReference type="GeneID" id="27664480"/>
<dbReference type="VEuPathDB" id="FungiDB:SPSK_02331"/>
<reference evidence="5 6" key="2">
    <citation type="journal article" date="2015" name="Eukaryot. Cell">
        <title>Asexual propagation of a virulent clone complex in a human and feline outbreak of sporotrichosis.</title>
        <authorList>
            <person name="Teixeira Mde M."/>
            <person name="Rodrigues A.M."/>
            <person name="Tsui C.K."/>
            <person name="de Almeida L.G."/>
            <person name="Van Diepeningen A.D."/>
            <person name="van den Ende B.G."/>
            <person name="Fernandes G.F."/>
            <person name="Kano R."/>
            <person name="Hamelin R.C."/>
            <person name="Lopes-Bezerra L.M."/>
            <person name="Vasconcelos A.T."/>
            <person name="de Hoog S."/>
            <person name="de Camargo Z.P."/>
            <person name="Felipe M.S."/>
        </authorList>
    </citation>
    <scope>NUCLEOTIDE SEQUENCE [LARGE SCALE GENOMIC DNA]</scope>
    <source>
        <strain evidence="5 6">1099-18</strain>
    </source>
</reference>
<organism evidence="5 6">
    <name type="scientific">Sporothrix schenckii 1099-18</name>
    <dbReference type="NCBI Taxonomy" id="1397361"/>
    <lineage>
        <taxon>Eukaryota</taxon>
        <taxon>Fungi</taxon>
        <taxon>Dikarya</taxon>
        <taxon>Ascomycota</taxon>
        <taxon>Pezizomycotina</taxon>
        <taxon>Sordariomycetes</taxon>
        <taxon>Sordariomycetidae</taxon>
        <taxon>Ophiostomatales</taxon>
        <taxon>Ophiostomataceae</taxon>
        <taxon>Sporothrix</taxon>
    </lineage>
</organism>
<feature type="region of interest" description="Disordered" evidence="3">
    <location>
        <begin position="1"/>
        <end position="42"/>
    </location>
</feature>
<protein>
    <submittedName>
        <fullName evidence="5">Red-like protein</fullName>
    </submittedName>
</protein>
<gene>
    <name evidence="5" type="ORF">SPSK_02331</name>
</gene>
<dbReference type="Proteomes" id="UP000033710">
    <property type="component" value="Unassembled WGS sequence"/>
</dbReference>
<dbReference type="EMBL" id="AXCR01000006">
    <property type="protein sequence ID" value="KJR86574.1"/>
    <property type="molecule type" value="Genomic_DNA"/>
</dbReference>
<feature type="region of interest" description="Disordered" evidence="3">
    <location>
        <begin position="201"/>
        <end position="275"/>
    </location>
</feature>
<dbReference type="InterPro" id="IPR012916">
    <property type="entry name" value="RED_N"/>
</dbReference>
<dbReference type="GO" id="GO:0005634">
    <property type="term" value="C:nucleus"/>
    <property type="evidence" value="ECO:0007669"/>
    <property type="project" value="UniProtKB-SubCell"/>
</dbReference>
<evidence type="ECO:0000256" key="2">
    <source>
        <dbReference type="ARBA" id="ARBA00023242"/>
    </source>
</evidence>
<comment type="caution">
    <text evidence="5">The sequence shown here is derived from an EMBL/GenBank/DDBJ whole genome shotgun (WGS) entry which is preliminary data.</text>
</comment>
<evidence type="ECO:0000256" key="1">
    <source>
        <dbReference type="ARBA" id="ARBA00004123"/>
    </source>
</evidence>
<dbReference type="RefSeq" id="XP_016589250.1">
    <property type="nucleotide sequence ID" value="XM_016729203.1"/>
</dbReference>
<feature type="compositionally biased region" description="Low complexity" evidence="3">
    <location>
        <begin position="8"/>
        <end position="40"/>
    </location>
</feature>
<dbReference type="InterPro" id="IPR039896">
    <property type="entry name" value="Red-like"/>
</dbReference>
<evidence type="ECO:0000259" key="4">
    <source>
        <dbReference type="Pfam" id="PF07808"/>
    </source>
</evidence>
<feature type="compositionally biased region" description="Basic and acidic residues" evidence="3">
    <location>
        <begin position="537"/>
        <end position="546"/>
    </location>
</feature>
<evidence type="ECO:0000256" key="3">
    <source>
        <dbReference type="SAM" id="MobiDB-lite"/>
    </source>
</evidence>
<evidence type="ECO:0000313" key="5">
    <source>
        <dbReference type="EMBL" id="KJR86574.1"/>
    </source>
</evidence>
<feature type="compositionally biased region" description="Basic residues" evidence="3">
    <location>
        <begin position="630"/>
        <end position="643"/>
    </location>
</feature>
<feature type="domain" description="RED-like N-terminal" evidence="4">
    <location>
        <begin position="106"/>
        <end position="201"/>
    </location>
</feature>
<dbReference type="KEGG" id="ssck:SPSK_02331"/>
<dbReference type="Pfam" id="PF07808">
    <property type="entry name" value="RED_N"/>
    <property type="match status" value="1"/>
</dbReference>
<name>A0A0F2MBY2_SPOSC</name>
<comment type="subcellular location">
    <subcellularLocation>
        <location evidence="1">Nucleus</location>
    </subcellularLocation>
</comment>
<evidence type="ECO:0000313" key="6">
    <source>
        <dbReference type="Proteomes" id="UP000033710"/>
    </source>
</evidence>
<feature type="compositionally biased region" description="Acidic residues" evidence="3">
    <location>
        <begin position="234"/>
        <end position="243"/>
    </location>
</feature>
<feature type="region of interest" description="Disordered" evidence="3">
    <location>
        <begin position="397"/>
        <end position="663"/>
    </location>
</feature>
<feature type="compositionally biased region" description="Basic and acidic residues" evidence="3">
    <location>
        <begin position="593"/>
        <end position="603"/>
    </location>
</feature>
<dbReference type="AlphaFoldDB" id="A0A0F2MBY2"/>
<feature type="region of interest" description="Disordered" evidence="3">
    <location>
        <begin position="333"/>
        <end position="365"/>
    </location>
</feature>
<reference evidence="5 6" key="1">
    <citation type="journal article" date="2014" name="BMC Genomics">
        <title>Comparative genomics of the major fungal agents of human and animal Sporotrichosis: Sporothrix schenckii and Sporothrix brasiliensis.</title>
        <authorList>
            <person name="Teixeira M.M."/>
            <person name="de Almeida L.G."/>
            <person name="Kubitschek-Barreira P."/>
            <person name="Alves F.L."/>
            <person name="Kioshima E.S."/>
            <person name="Abadio A.K."/>
            <person name="Fernandes L."/>
            <person name="Derengowski L.S."/>
            <person name="Ferreira K.S."/>
            <person name="Souza R.C."/>
            <person name="Ruiz J.C."/>
            <person name="de Andrade N.C."/>
            <person name="Paes H.C."/>
            <person name="Nicola A.M."/>
            <person name="Albuquerque P."/>
            <person name="Gerber A.L."/>
            <person name="Martins V.P."/>
            <person name="Peconick L.D."/>
            <person name="Neto A.V."/>
            <person name="Chaucanez C.B."/>
            <person name="Silva P.A."/>
            <person name="Cunha O.L."/>
            <person name="de Oliveira F.F."/>
            <person name="dos Santos T.C."/>
            <person name="Barros A.L."/>
            <person name="Soares M.A."/>
            <person name="de Oliveira L.M."/>
            <person name="Marini M.M."/>
            <person name="Villalobos-Duno H."/>
            <person name="Cunha M.M."/>
            <person name="de Hoog S."/>
            <person name="da Silveira J.F."/>
            <person name="Henrissat B."/>
            <person name="Nino-Vega G.A."/>
            <person name="Cisalpino P.S."/>
            <person name="Mora-Montes H.M."/>
            <person name="Almeida S.R."/>
            <person name="Stajich J.E."/>
            <person name="Lopes-Bezerra L.M."/>
            <person name="Vasconcelos A.T."/>
            <person name="Felipe M.S."/>
        </authorList>
    </citation>
    <scope>NUCLEOTIDE SEQUENCE [LARGE SCALE GENOMIC DNA]</scope>
    <source>
        <strain evidence="5 6">1099-18</strain>
    </source>
</reference>
<keyword evidence="2" id="KW-0539">Nucleus</keyword>
<sequence>MNNDQFRKLALGSSASSGSKHGTSNNNSSAAPGAARALGSRQKASIPMTPCVLVLSSLASMNGATHRSFSELTGLYRRYGSDVSRVAFARQLAERYNNGGDDDEDKTKQKQKQKFRTSNPKGSTFAAGYVDRAKMRSEQGADDSDRAARLAALEALHRKGEVEQAKYEKLRFEMAGGDLSSTHLVKGLDVKLLSRVRMGEDVYGNGQDRGDEGDEGGERGDRQKDGPAFPPPGDVDDEFEQLEAADVQAVEREKAKKKGQYSTTAAAGQKRSRDQILAEMKAAREAAKHAKAAAAEPALSSRFKKIGAPQAAGSRIEIDSRGREVLVLVDEDGHEKRKVRKAAPPTGGTGNADAPGIKSAKGVKSDVLGMDVPEFYRKKQEAEAAAAAAKEVDIFDDAGSDYDPLAGMDAESSDEDSEEEKHNQKDDSEEEEKHNKDRDMDRRDAKRRRRSSSASRRDDEVGDASDASEASRPSRDRPRRSPSRERERRQASQPTQPAAKPRSSYFGSAPLLSEESSRGGPSLKDPSVLAALRKAKQMREASEADAKSQALSKEAAREARLKTLMQSSDRDAEDLDMGFGTNRLEDTEDLDEDRAGGRRERLSTWHGGAGDNVNDDDDESGQGGGSRGDKAKRKRGGSGKKRKGDGNNAEDVMRVLEKRRAGG</sequence>
<proteinExistence type="predicted"/>